<dbReference type="Pfam" id="PF01925">
    <property type="entry name" value="TauE"/>
    <property type="match status" value="1"/>
</dbReference>
<keyword evidence="7" id="KW-1185">Reference proteome</keyword>
<evidence type="ECO:0000313" key="7">
    <source>
        <dbReference type="Proteomes" id="UP000198795"/>
    </source>
</evidence>
<dbReference type="EMBL" id="FNJC01000004">
    <property type="protein sequence ID" value="SDP49113.1"/>
    <property type="molecule type" value="Genomic_DNA"/>
</dbReference>
<gene>
    <name evidence="6" type="ORF">SAMN04488061_3167</name>
</gene>
<feature type="transmembrane region" description="Helical" evidence="5">
    <location>
        <begin position="154"/>
        <end position="177"/>
    </location>
</feature>
<keyword evidence="2 5" id="KW-0812">Transmembrane</keyword>
<evidence type="ECO:0000256" key="3">
    <source>
        <dbReference type="ARBA" id="ARBA00022989"/>
    </source>
</evidence>
<accession>A0A1H0T4Z8</accession>
<evidence type="ECO:0000256" key="4">
    <source>
        <dbReference type="ARBA" id="ARBA00023136"/>
    </source>
</evidence>
<dbReference type="PANTHER" id="PTHR43483">
    <property type="entry name" value="MEMBRANE TRANSPORTER PROTEIN HI_0806-RELATED"/>
    <property type="match status" value="1"/>
</dbReference>
<proteinExistence type="inferred from homology"/>
<keyword evidence="5" id="KW-1003">Cell membrane</keyword>
<feature type="transmembrane region" description="Helical" evidence="5">
    <location>
        <begin position="90"/>
        <end position="109"/>
    </location>
</feature>
<evidence type="ECO:0000256" key="5">
    <source>
        <dbReference type="RuleBase" id="RU363041"/>
    </source>
</evidence>
<comment type="similarity">
    <text evidence="5">Belongs to the 4-toluene sulfonate uptake permease (TSUP) (TC 2.A.102) family.</text>
</comment>
<dbReference type="Proteomes" id="UP000198795">
    <property type="component" value="Unassembled WGS sequence"/>
</dbReference>
<comment type="caution">
    <text evidence="6">The sequence shown here is derived from an EMBL/GenBank/DDBJ whole genome shotgun (WGS) entry which is preliminary data.</text>
</comment>
<dbReference type="InterPro" id="IPR002781">
    <property type="entry name" value="TM_pro_TauE-like"/>
</dbReference>
<evidence type="ECO:0000256" key="1">
    <source>
        <dbReference type="ARBA" id="ARBA00004141"/>
    </source>
</evidence>
<evidence type="ECO:0000313" key="6">
    <source>
        <dbReference type="EMBL" id="SDP49113.1"/>
    </source>
</evidence>
<dbReference type="RefSeq" id="WP_090230088.1">
    <property type="nucleotide sequence ID" value="NZ_FNJC01000004.1"/>
</dbReference>
<evidence type="ECO:0000256" key="2">
    <source>
        <dbReference type="ARBA" id="ARBA00022692"/>
    </source>
</evidence>
<feature type="transmembrane region" description="Helical" evidence="5">
    <location>
        <begin position="221"/>
        <end position="243"/>
    </location>
</feature>
<keyword evidence="3 5" id="KW-1133">Transmembrane helix</keyword>
<feature type="transmembrane region" description="Helical" evidence="5">
    <location>
        <begin position="184"/>
        <end position="209"/>
    </location>
</feature>
<feature type="transmembrane region" description="Helical" evidence="5">
    <location>
        <begin position="12"/>
        <end position="44"/>
    </location>
</feature>
<protein>
    <recommendedName>
        <fullName evidence="5">Probable membrane transporter protein</fullName>
    </recommendedName>
</protein>
<feature type="transmembrane region" description="Helical" evidence="5">
    <location>
        <begin position="255"/>
        <end position="276"/>
    </location>
</feature>
<keyword evidence="4 5" id="KW-0472">Membrane</keyword>
<sequence>MDIGMTWAGFSMLAFALLAAGVIVGFLSGLLGIGGGGILVPVLYETFAALGVDPAIRMHMAIGTSLAVIIPTSLRALMAHSAKGVVDWVAVRRIGPWIVIGVVLGIMFADQVTGTTLKWVWVVFGTLFAAKMAFGRDTWRLGHDLPALPKLEIFSVLVGIISVLMSIGGAAFIVTFLTLYGRPILTAVATSSAIGPLIAIPGAIGMMWAGWGHPGLPPLSLGFVSLLGAALIVPSSVLVAPVGVRLAHGVSRRKLELAFAVFLVVIVLRFLSSLILE</sequence>
<dbReference type="PANTHER" id="PTHR43483:SF3">
    <property type="entry name" value="MEMBRANE TRANSPORTER PROTEIN HI_0806-RELATED"/>
    <property type="match status" value="1"/>
</dbReference>
<reference evidence="6 7" key="1">
    <citation type="submission" date="2016-10" db="EMBL/GenBank/DDBJ databases">
        <authorList>
            <person name="Varghese N."/>
            <person name="Submissions S."/>
        </authorList>
    </citation>
    <scope>NUCLEOTIDE SEQUENCE [LARGE SCALE GENOMIC DNA]</scope>
    <source>
        <strain evidence="6 7">CGMCC 1.6497</strain>
    </source>
</reference>
<comment type="subcellular location">
    <subcellularLocation>
        <location evidence="5">Cell membrane</location>
        <topology evidence="5">Multi-pass membrane protein</topology>
    </subcellularLocation>
    <subcellularLocation>
        <location evidence="1">Membrane</location>
        <topology evidence="1">Multi-pass membrane protein</topology>
    </subcellularLocation>
</comment>
<organism evidence="6 7">
    <name type="scientific">Filomicrobium insigne</name>
    <dbReference type="NCBI Taxonomy" id="418854"/>
    <lineage>
        <taxon>Bacteria</taxon>
        <taxon>Pseudomonadati</taxon>
        <taxon>Pseudomonadota</taxon>
        <taxon>Alphaproteobacteria</taxon>
        <taxon>Hyphomicrobiales</taxon>
        <taxon>Hyphomicrobiaceae</taxon>
        <taxon>Filomicrobium</taxon>
    </lineage>
</organism>
<feature type="transmembrane region" description="Helical" evidence="5">
    <location>
        <begin position="56"/>
        <end position="78"/>
    </location>
</feature>
<name>A0A1H0T4Z8_9HYPH</name>